<name>A0A9D2S2F1_9FIRM</name>
<feature type="transmembrane region" description="Helical" evidence="6">
    <location>
        <begin position="107"/>
        <end position="126"/>
    </location>
</feature>
<evidence type="ECO:0000256" key="2">
    <source>
        <dbReference type="ARBA" id="ARBA00022475"/>
    </source>
</evidence>
<organism evidence="7 8">
    <name type="scientific">Candidatus Ruthenibacterium avium</name>
    <dbReference type="NCBI Taxonomy" id="2838751"/>
    <lineage>
        <taxon>Bacteria</taxon>
        <taxon>Bacillati</taxon>
        <taxon>Bacillota</taxon>
        <taxon>Clostridia</taxon>
        <taxon>Eubacteriales</taxon>
        <taxon>Oscillospiraceae</taxon>
        <taxon>Ruthenibacterium</taxon>
    </lineage>
</organism>
<dbReference type="Pfam" id="PF03899">
    <property type="entry name" value="ATP-synt_I"/>
    <property type="match status" value="1"/>
</dbReference>
<reference evidence="7" key="1">
    <citation type="journal article" date="2021" name="PeerJ">
        <title>Extensive microbial diversity within the chicken gut microbiome revealed by metagenomics and culture.</title>
        <authorList>
            <person name="Gilroy R."/>
            <person name="Ravi A."/>
            <person name="Getino M."/>
            <person name="Pursley I."/>
            <person name="Horton D.L."/>
            <person name="Alikhan N.F."/>
            <person name="Baker D."/>
            <person name="Gharbi K."/>
            <person name="Hall N."/>
            <person name="Watson M."/>
            <person name="Adriaenssens E.M."/>
            <person name="Foster-Nyarko E."/>
            <person name="Jarju S."/>
            <person name="Secka A."/>
            <person name="Antonio M."/>
            <person name="Oren A."/>
            <person name="Chaudhuri R.R."/>
            <person name="La Ragione R."/>
            <person name="Hildebrand F."/>
            <person name="Pallen M.J."/>
        </authorList>
    </citation>
    <scope>NUCLEOTIDE SEQUENCE</scope>
    <source>
        <strain evidence="7">ChiBcec8-14828</strain>
    </source>
</reference>
<dbReference type="Proteomes" id="UP000824209">
    <property type="component" value="Unassembled WGS sequence"/>
</dbReference>
<feature type="transmembrane region" description="Helical" evidence="6">
    <location>
        <begin position="81"/>
        <end position="101"/>
    </location>
</feature>
<feature type="transmembrane region" description="Helical" evidence="6">
    <location>
        <begin position="12"/>
        <end position="32"/>
    </location>
</feature>
<comment type="subcellular location">
    <subcellularLocation>
        <location evidence="1">Cell membrane</location>
        <topology evidence="1">Multi-pass membrane protein</topology>
    </subcellularLocation>
</comment>
<evidence type="ECO:0000313" key="7">
    <source>
        <dbReference type="EMBL" id="HJB40851.1"/>
    </source>
</evidence>
<evidence type="ECO:0000313" key="8">
    <source>
        <dbReference type="Proteomes" id="UP000824209"/>
    </source>
</evidence>
<evidence type="ECO:0000256" key="1">
    <source>
        <dbReference type="ARBA" id="ARBA00004651"/>
    </source>
</evidence>
<comment type="caution">
    <text evidence="7">The sequence shown here is derived from an EMBL/GenBank/DDBJ whole genome shotgun (WGS) entry which is preliminary data.</text>
</comment>
<proteinExistence type="predicted"/>
<dbReference type="EMBL" id="DWYA01000096">
    <property type="protein sequence ID" value="HJB40851.1"/>
    <property type="molecule type" value="Genomic_DNA"/>
</dbReference>
<dbReference type="InterPro" id="IPR005598">
    <property type="entry name" value="ATP_synth_I"/>
</dbReference>
<gene>
    <name evidence="7" type="ORF">H9943_10730</name>
</gene>
<keyword evidence="4 6" id="KW-1133">Transmembrane helix</keyword>
<evidence type="ECO:0000256" key="3">
    <source>
        <dbReference type="ARBA" id="ARBA00022692"/>
    </source>
</evidence>
<protein>
    <submittedName>
        <fullName evidence="7">ATP synthase subunit I</fullName>
    </submittedName>
</protein>
<evidence type="ECO:0000256" key="5">
    <source>
        <dbReference type="ARBA" id="ARBA00023136"/>
    </source>
</evidence>
<accession>A0A9D2S2F1</accession>
<keyword evidence="5 6" id="KW-0472">Membrane</keyword>
<reference evidence="7" key="2">
    <citation type="submission" date="2021-04" db="EMBL/GenBank/DDBJ databases">
        <authorList>
            <person name="Gilroy R."/>
        </authorList>
    </citation>
    <scope>NUCLEOTIDE SEQUENCE</scope>
    <source>
        <strain evidence="7">ChiBcec8-14828</strain>
    </source>
</reference>
<dbReference type="GO" id="GO:0005886">
    <property type="term" value="C:plasma membrane"/>
    <property type="evidence" value="ECO:0007669"/>
    <property type="project" value="UniProtKB-SubCell"/>
</dbReference>
<sequence>MKIQKAVKRETLHIALGVAGFTALENIIYLLIGLWSTSVLAGSLAGAVLAVGNFFALALTVQAAAATGDEKRSKLKMQFSYSVRMLVVLLALIAVFAVPFFDGIAAIFPLLFPRLTIVVMQVLGFYKPEKQVQD</sequence>
<evidence type="ECO:0000256" key="4">
    <source>
        <dbReference type="ARBA" id="ARBA00022989"/>
    </source>
</evidence>
<keyword evidence="2" id="KW-1003">Cell membrane</keyword>
<feature type="transmembrane region" description="Helical" evidence="6">
    <location>
        <begin position="38"/>
        <end position="61"/>
    </location>
</feature>
<evidence type="ECO:0000256" key="6">
    <source>
        <dbReference type="SAM" id="Phobius"/>
    </source>
</evidence>
<keyword evidence="3 6" id="KW-0812">Transmembrane</keyword>
<dbReference type="AlphaFoldDB" id="A0A9D2S2F1"/>